<name>A0A367FX16_9FIRM</name>
<protein>
    <recommendedName>
        <fullName evidence="1">DUF3786 domain-containing protein</fullName>
    </recommendedName>
</protein>
<dbReference type="RefSeq" id="WP_114002686.1">
    <property type="nucleotide sequence ID" value="NZ_PSQG01000024.1"/>
</dbReference>
<reference evidence="2 3" key="1">
    <citation type="submission" date="2018-02" db="EMBL/GenBank/DDBJ databases">
        <title>Complete genome sequencing of Faecalibacterium prausnitzii strains isolated from the human gut.</title>
        <authorList>
            <person name="Fitzgerald B.C."/>
            <person name="Shkoporov A.N."/>
            <person name="Ross P.R."/>
            <person name="Hill C."/>
        </authorList>
    </citation>
    <scope>NUCLEOTIDE SEQUENCE [LARGE SCALE GENOMIC DNA]</scope>
    <source>
        <strain evidence="2 3">APC942/31-1</strain>
    </source>
</reference>
<evidence type="ECO:0000259" key="1">
    <source>
        <dbReference type="Pfam" id="PF12654"/>
    </source>
</evidence>
<proteinExistence type="predicted"/>
<accession>A0A367FX16</accession>
<comment type="caution">
    <text evidence="2">The sequence shown here is derived from an EMBL/GenBank/DDBJ whole genome shotgun (WGS) entry which is preliminary data.</text>
</comment>
<organism evidence="2 3">
    <name type="scientific">Blautia obeum</name>
    <dbReference type="NCBI Taxonomy" id="40520"/>
    <lineage>
        <taxon>Bacteria</taxon>
        <taxon>Bacillati</taxon>
        <taxon>Bacillota</taxon>
        <taxon>Clostridia</taxon>
        <taxon>Lachnospirales</taxon>
        <taxon>Lachnospiraceae</taxon>
        <taxon>Blautia</taxon>
    </lineage>
</organism>
<dbReference type="InterPro" id="IPR024264">
    <property type="entry name" value="DUF3786"/>
</dbReference>
<dbReference type="Proteomes" id="UP000253208">
    <property type="component" value="Unassembled WGS sequence"/>
</dbReference>
<sequence>MTKAINNYDKTKISMAHVFLQYDQATMIHKYSLDYNSDWLYITFINRTYRINRKTGSVQWSDNDFETVHEANHNEAMTIYDVLCYSKDRCHLSHEFVNINSLSSVRTGNLSPNRGFFQNTADFFNGKTVELRNACISLSGKELEKGDVAFKLNLFPFLPIIIRFWEADDEFPASLQILADRNTLDYMHYETLMFALTHLLSRLKEEMRIEKG</sequence>
<evidence type="ECO:0000313" key="2">
    <source>
        <dbReference type="EMBL" id="RCH42304.1"/>
    </source>
</evidence>
<dbReference type="AlphaFoldDB" id="A0A367FX16"/>
<evidence type="ECO:0000313" key="3">
    <source>
        <dbReference type="Proteomes" id="UP000253208"/>
    </source>
</evidence>
<gene>
    <name evidence="2" type="ORF">C4886_14755</name>
</gene>
<feature type="domain" description="DUF3786" evidence="1">
    <location>
        <begin position="25"/>
        <end position="199"/>
    </location>
</feature>
<dbReference type="Pfam" id="PF12654">
    <property type="entry name" value="DUF3786"/>
    <property type="match status" value="1"/>
</dbReference>
<dbReference type="EMBL" id="PSQG01000024">
    <property type="protein sequence ID" value="RCH42304.1"/>
    <property type="molecule type" value="Genomic_DNA"/>
</dbReference>